<keyword evidence="1" id="KW-0472">Membrane</keyword>
<dbReference type="RefSeq" id="WP_169098932.1">
    <property type="nucleotide sequence ID" value="NZ_JABBVZ010000025.1"/>
</dbReference>
<reference evidence="2 3" key="1">
    <citation type="submission" date="2020-04" db="EMBL/GenBank/DDBJ databases">
        <authorList>
            <person name="Zhang R."/>
            <person name="Schippers A."/>
        </authorList>
    </citation>
    <scope>NUCLEOTIDE SEQUENCE [LARGE SCALE GENOMIC DNA]</scope>
    <source>
        <strain evidence="2 3">DSM 109850</strain>
    </source>
</reference>
<keyword evidence="1" id="KW-1133">Transmembrane helix</keyword>
<protein>
    <submittedName>
        <fullName evidence="2">Uncharacterized protein</fullName>
    </submittedName>
</protein>
<evidence type="ECO:0000256" key="1">
    <source>
        <dbReference type="SAM" id="Phobius"/>
    </source>
</evidence>
<dbReference type="AlphaFoldDB" id="A0A7Y0L4H9"/>
<name>A0A7Y0L4H9_9FIRM</name>
<sequence>MATPEEPRRRHVAPAPDRPWYLRLGWVVALGLLALIIGLVVGFVWATTRDYAILAANGREITQLTAEVHGLKHQLALARASEPHGNWWLWWLKAPFARLFLLMHL</sequence>
<accession>A0A7Y0L4H9</accession>
<gene>
    <name evidence="2" type="ORF">HIJ39_09195</name>
</gene>
<organism evidence="2 3">
    <name type="scientific">Sulfobacillus harzensis</name>
    <dbReference type="NCBI Taxonomy" id="2729629"/>
    <lineage>
        <taxon>Bacteria</taxon>
        <taxon>Bacillati</taxon>
        <taxon>Bacillota</taxon>
        <taxon>Clostridia</taxon>
        <taxon>Eubacteriales</taxon>
        <taxon>Clostridiales Family XVII. Incertae Sedis</taxon>
        <taxon>Sulfobacillus</taxon>
    </lineage>
</organism>
<keyword evidence="3" id="KW-1185">Reference proteome</keyword>
<comment type="caution">
    <text evidence="2">The sequence shown here is derived from an EMBL/GenBank/DDBJ whole genome shotgun (WGS) entry which is preliminary data.</text>
</comment>
<evidence type="ECO:0000313" key="2">
    <source>
        <dbReference type="EMBL" id="NMP22526.1"/>
    </source>
</evidence>
<keyword evidence="1" id="KW-0812">Transmembrane</keyword>
<proteinExistence type="predicted"/>
<evidence type="ECO:0000313" key="3">
    <source>
        <dbReference type="Proteomes" id="UP000533476"/>
    </source>
</evidence>
<dbReference type="EMBL" id="JABBVZ010000025">
    <property type="protein sequence ID" value="NMP22526.1"/>
    <property type="molecule type" value="Genomic_DNA"/>
</dbReference>
<feature type="transmembrane region" description="Helical" evidence="1">
    <location>
        <begin position="20"/>
        <end position="46"/>
    </location>
</feature>
<dbReference type="Proteomes" id="UP000533476">
    <property type="component" value="Unassembled WGS sequence"/>
</dbReference>